<dbReference type="Proteomes" id="UP000237684">
    <property type="component" value="Unassembled WGS sequence"/>
</dbReference>
<feature type="chain" id="PRO_5015590794" description="DUF4412 domain-containing protein" evidence="1">
    <location>
        <begin position="24"/>
        <end position="350"/>
    </location>
</feature>
<dbReference type="InParanoid" id="A0A2S8SPP2"/>
<reference evidence="2 3" key="1">
    <citation type="journal article" date="2018" name="Syst. Appl. Microbiol.">
        <title>Abditibacterium utsteinense sp. nov., the first cultivated member of candidate phylum FBP, isolated from ice-free Antarctic soil samples.</title>
        <authorList>
            <person name="Tahon G."/>
            <person name="Tytgat B."/>
            <person name="Lebbe L."/>
            <person name="Carlier A."/>
            <person name="Willems A."/>
        </authorList>
    </citation>
    <scope>NUCLEOTIDE SEQUENCE [LARGE SCALE GENOMIC DNA]</scope>
    <source>
        <strain evidence="2 3">LMG 29911</strain>
    </source>
</reference>
<sequence length="350" mass="38735">MKKHLLWLAVVASGAASTTSARADVVWNHRGSVKMGSSPLVSFSLRNEWSGEKHRALLGVDASNAVKTIAPANTKPAKAEMQIIERLDDDHLIISSPQSKTYFDEPYKSLKGRLRLNFWEALGSDLSAENVPQLTREQRQRLGQELRAVITPLTKNVSRTYFRAIPEKRIIGGLSSRGYRYTSMVNVSTDKKSPQWVRAAAEWWLADGLAGDEEIRSFTQSANQIKLDGGGATASMWANETYPILWEAAPVEAHQALASLIGNFDSPNFGFQGTPVQFFVTFTPPPTAQMGMGGDVRFSLELQNRSTDNVNSAIFEAPTGAQRIEIEPFLGMARNFIKMGRGQIEKMMNQ</sequence>
<proteinExistence type="predicted"/>
<feature type="signal peptide" evidence="1">
    <location>
        <begin position="1"/>
        <end position="23"/>
    </location>
</feature>
<protein>
    <recommendedName>
        <fullName evidence="4">DUF4412 domain-containing protein</fullName>
    </recommendedName>
</protein>
<evidence type="ECO:0000256" key="1">
    <source>
        <dbReference type="SAM" id="SignalP"/>
    </source>
</evidence>
<gene>
    <name evidence="2" type="ORF">B1R32_12331</name>
</gene>
<name>A0A2S8SPP2_9BACT</name>
<keyword evidence="3" id="KW-1185">Reference proteome</keyword>
<comment type="caution">
    <text evidence="2">The sequence shown here is derived from an EMBL/GenBank/DDBJ whole genome shotgun (WGS) entry which is preliminary data.</text>
</comment>
<evidence type="ECO:0000313" key="2">
    <source>
        <dbReference type="EMBL" id="PQV62746.1"/>
    </source>
</evidence>
<dbReference type="AlphaFoldDB" id="A0A2S8SPP2"/>
<evidence type="ECO:0000313" key="3">
    <source>
        <dbReference type="Proteomes" id="UP000237684"/>
    </source>
</evidence>
<dbReference type="RefSeq" id="WP_106381127.1">
    <property type="nucleotide sequence ID" value="NZ_NIGF01000023.1"/>
</dbReference>
<dbReference type="EMBL" id="NIGF01000023">
    <property type="protein sequence ID" value="PQV62746.1"/>
    <property type="molecule type" value="Genomic_DNA"/>
</dbReference>
<evidence type="ECO:0008006" key="4">
    <source>
        <dbReference type="Google" id="ProtNLM"/>
    </source>
</evidence>
<organism evidence="2 3">
    <name type="scientific">Abditibacterium utsteinense</name>
    <dbReference type="NCBI Taxonomy" id="1960156"/>
    <lineage>
        <taxon>Bacteria</taxon>
        <taxon>Pseudomonadati</taxon>
        <taxon>Abditibacteriota</taxon>
        <taxon>Abditibacteriia</taxon>
        <taxon>Abditibacteriales</taxon>
        <taxon>Abditibacteriaceae</taxon>
        <taxon>Abditibacterium</taxon>
    </lineage>
</organism>
<keyword evidence="1" id="KW-0732">Signal</keyword>
<accession>A0A2S8SPP2</accession>